<dbReference type="AlphaFoldDB" id="A0A061SFA7"/>
<reference evidence="1" key="1">
    <citation type="submission" date="2014-05" db="EMBL/GenBank/DDBJ databases">
        <title>The transcriptome of the halophilic microalga Tetraselmis sp. GSL018 isolated from the Great Salt Lake, Utah.</title>
        <authorList>
            <person name="Jinkerson R.E."/>
            <person name="D'Adamo S."/>
            <person name="Posewitz M.C."/>
        </authorList>
    </citation>
    <scope>NUCLEOTIDE SEQUENCE</scope>
    <source>
        <strain evidence="1">GSL018</strain>
    </source>
</reference>
<evidence type="ECO:0000313" key="1">
    <source>
        <dbReference type="EMBL" id="JAC82968.1"/>
    </source>
</evidence>
<proteinExistence type="predicted"/>
<protein>
    <submittedName>
        <fullName evidence="1">Uncharacterized protein</fullName>
    </submittedName>
</protein>
<dbReference type="EMBL" id="GBEZ01002057">
    <property type="protein sequence ID" value="JAC82968.1"/>
    <property type="molecule type" value="Transcribed_RNA"/>
</dbReference>
<name>A0A061SFA7_9CHLO</name>
<organism evidence="1">
    <name type="scientific">Tetraselmis sp. GSL018</name>
    <dbReference type="NCBI Taxonomy" id="582737"/>
    <lineage>
        <taxon>Eukaryota</taxon>
        <taxon>Viridiplantae</taxon>
        <taxon>Chlorophyta</taxon>
        <taxon>core chlorophytes</taxon>
        <taxon>Chlorodendrophyceae</taxon>
        <taxon>Chlorodendrales</taxon>
        <taxon>Chlorodendraceae</taxon>
        <taxon>Tetraselmis</taxon>
    </lineage>
</organism>
<sequence>MGVQHNTPCRGRDEMTRTGLRKCGLESATGIAKMGGELVAYSYKQKKTGYKAPNAYGARPVFQGVTTNKEFQGQVRVVGENSNTEKKLAPYHPNASRNRPKETMENVVGRKYQPPITCKTETYRGMSHITIKDGDPDSTRPWKTTNQVFAECTAVQNTTGLGNPGIASDVAIATHKKQGIYS</sequence>
<gene>
    <name evidence="1" type="ORF">TSPGSL018_4458</name>
</gene>
<accession>A0A061SFA7</accession>